<evidence type="ECO:0000313" key="2">
    <source>
        <dbReference type="Proteomes" id="UP000549052"/>
    </source>
</evidence>
<organism evidence="1 2">
    <name type="scientific">Phyllobacterium myrsinacearum</name>
    <dbReference type="NCBI Taxonomy" id="28101"/>
    <lineage>
        <taxon>Bacteria</taxon>
        <taxon>Pseudomonadati</taxon>
        <taxon>Pseudomonadota</taxon>
        <taxon>Alphaproteobacteria</taxon>
        <taxon>Hyphomicrobiales</taxon>
        <taxon>Phyllobacteriaceae</taxon>
        <taxon>Phyllobacterium</taxon>
    </lineage>
</organism>
<keyword evidence="2" id="KW-1185">Reference proteome</keyword>
<reference evidence="1 2" key="1">
    <citation type="submission" date="2020-07" db="EMBL/GenBank/DDBJ databases">
        <title>Genomic Encyclopedia of Type Strains, Phase IV (KMG-V): Genome sequencing to study the core and pangenomes of soil and plant-associated prokaryotes.</title>
        <authorList>
            <person name="Whitman W."/>
        </authorList>
    </citation>
    <scope>NUCLEOTIDE SEQUENCE [LARGE SCALE GENOMIC DNA]</scope>
    <source>
        <strain evidence="1 2">AN3</strain>
    </source>
</reference>
<proteinExistence type="predicted"/>
<dbReference type="AlphaFoldDB" id="A0A839EKZ4"/>
<evidence type="ECO:0000313" key="1">
    <source>
        <dbReference type="EMBL" id="MBA8879499.1"/>
    </source>
</evidence>
<dbReference type="Proteomes" id="UP000549052">
    <property type="component" value="Unassembled WGS sequence"/>
</dbReference>
<dbReference type="EMBL" id="JACGXN010000004">
    <property type="protein sequence ID" value="MBA8879499.1"/>
    <property type="molecule type" value="Genomic_DNA"/>
</dbReference>
<sequence>MVNAMFRYAGLASVRWLLPKPAKGPVHFSIEYRVARAIDFAFTVLSTTSNGTDRCYIQEGKKR</sequence>
<name>A0A839EKZ4_9HYPH</name>
<comment type="caution">
    <text evidence="1">The sequence shown here is derived from an EMBL/GenBank/DDBJ whole genome shotgun (WGS) entry which is preliminary data.</text>
</comment>
<protein>
    <submittedName>
        <fullName evidence="1">Uncharacterized protein</fullName>
    </submittedName>
</protein>
<gene>
    <name evidence="1" type="ORF">FHW16_003218</name>
</gene>
<accession>A0A839EKZ4</accession>